<dbReference type="AlphaFoldDB" id="A0A2S9Q521"/>
<dbReference type="Proteomes" id="UP000237682">
    <property type="component" value="Unassembled WGS sequence"/>
</dbReference>
<dbReference type="PRINTS" id="PR00598">
    <property type="entry name" value="HTHMARR"/>
</dbReference>
<accession>A0A2S9Q521</accession>
<dbReference type="SUPFAM" id="SSF46785">
    <property type="entry name" value="Winged helix' DNA-binding domain"/>
    <property type="match status" value="1"/>
</dbReference>
<evidence type="ECO:0000256" key="1">
    <source>
        <dbReference type="ARBA" id="ARBA00023015"/>
    </source>
</evidence>
<feature type="domain" description="HTH marR-type" evidence="4">
    <location>
        <begin position="8"/>
        <end position="140"/>
    </location>
</feature>
<dbReference type="OrthoDB" id="7427954at2"/>
<keyword evidence="3" id="KW-0804">Transcription</keyword>
<keyword evidence="2" id="KW-0238">DNA-binding</keyword>
<dbReference type="GO" id="GO:0006950">
    <property type="term" value="P:response to stress"/>
    <property type="evidence" value="ECO:0007669"/>
    <property type="project" value="TreeGrafter"/>
</dbReference>
<evidence type="ECO:0000256" key="3">
    <source>
        <dbReference type="ARBA" id="ARBA00023163"/>
    </source>
</evidence>
<reference evidence="5 6" key="1">
    <citation type="submission" date="2018-02" db="EMBL/GenBank/DDBJ databases">
        <title>Whole genome sequencing of endophytic bacterium.</title>
        <authorList>
            <person name="Eedara R."/>
            <person name="Podile A.R."/>
        </authorList>
    </citation>
    <scope>NUCLEOTIDE SEQUENCE [LARGE SCALE GENOMIC DNA]</scope>
    <source>
        <strain evidence="5 6">RP1T</strain>
    </source>
</reference>
<dbReference type="SMART" id="SM00347">
    <property type="entry name" value="HTH_MARR"/>
    <property type="match status" value="1"/>
</dbReference>
<dbReference type="InterPro" id="IPR036390">
    <property type="entry name" value="WH_DNA-bd_sf"/>
</dbReference>
<dbReference type="PROSITE" id="PS50995">
    <property type="entry name" value="HTH_MARR_2"/>
    <property type="match status" value="1"/>
</dbReference>
<proteinExistence type="predicted"/>
<name>A0A2S9Q521_9HYPH</name>
<dbReference type="EMBL" id="PUEJ01000013">
    <property type="protein sequence ID" value="PRH84446.1"/>
    <property type="molecule type" value="Genomic_DNA"/>
</dbReference>
<dbReference type="PANTHER" id="PTHR33164:SF64">
    <property type="entry name" value="TRANSCRIPTIONAL REGULATOR SLYA"/>
    <property type="match status" value="1"/>
</dbReference>
<dbReference type="InterPro" id="IPR036388">
    <property type="entry name" value="WH-like_DNA-bd_sf"/>
</dbReference>
<protein>
    <submittedName>
        <fullName evidence="5">MarR family transcriptional regulator</fullName>
    </submittedName>
</protein>
<evidence type="ECO:0000313" key="5">
    <source>
        <dbReference type="EMBL" id="PRH84446.1"/>
    </source>
</evidence>
<evidence type="ECO:0000313" key="6">
    <source>
        <dbReference type="Proteomes" id="UP000237682"/>
    </source>
</evidence>
<dbReference type="PANTHER" id="PTHR33164">
    <property type="entry name" value="TRANSCRIPTIONAL REGULATOR, MARR FAMILY"/>
    <property type="match status" value="1"/>
</dbReference>
<dbReference type="InterPro" id="IPR000835">
    <property type="entry name" value="HTH_MarR-typ"/>
</dbReference>
<keyword evidence="1" id="KW-0805">Transcription regulation</keyword>
<evidence type="ECO:0000259" key="4">
    <source>
        <dbReference type="PROSITE" id="PS50995"/>
    </source>
</evidence>
<evidence type="ECO:0000256" key="2">
    <source>
        <dbReference type="ARBA" id="ARBA00023125"/>
    </source>
</evidence>
<gene>
    <name evidence="5" type="ORF">C5L14_26710</name>
</gene>
<dbReference type="RefSeq" id="WP_105865104.1">
    <property type="nucleotide sequence ID" value="NZ_PUEJ01000013.1"/>
</dbReference>
<dbReference type="Pfam" id="PF12802">
    <property type="entry name" value="MarR_2"/>
    <property type="match status" value="1"/>
</dbReference>
<dbReference type="Gene3D" id="1.10.10.10">
    <property type="entry name" value="Winged helix-like DNA-binding domain superfamily/Winged helix DNA-binding domain"/>
    <property type="match status" value="1"/>
</dbReference>
<dbReference type="GO" id="GO:0003677">
    <property type="term" value="F:DNA binding"/>
    <property type="evidence" value="ECO:0007669"/>
    <property type="project" value="UniProtKB-KW"/>
</dbReference>
<dbReference type="GO" id="GO:0003700">
    <property type="term" value="F:DNA-binding transcription factor activity"/>
    <property type="evidence" value="ECO:0007669"/>
    <property type="project" value="InterPro"/>
</dbReference>
<keyword evidence="6" id="KW-1185">Reference proteome</keyword>
<comment type="caution">
    <text evidence="5">The sequence shown here is derived from an EMBL/GenBank/DDBJ whole genome shotgun (WGS) entry which is preliminary data.</text>
</comment>
<organism evidence="5 6">
    <name type="scientific">Labrys okinawensis</name>
    <dbReference type="NCBI Taxonomy" id="346911"/>
    <lineage>
        <taxon>Bacteria</taxon>
        <taxon>Pseudomonadati</taxon>
        <taxon>Pseudomonadota</taxon>
        <taxon>Alphaproteobacteria</taxon>
        <taxon>Hyphomicrobiales</taxon>
        <taxon>Xanthobacteraceae</taxon>
        <taxon>Labrys</taxon>
    </lineage>
</organism>
<sequence>MEKIDALRFALTGKTQQIGRHWRRLVHDIVATHGVSDAAAVPLIQIERMGGGVNQTEVADAIGIEGPSLVRLLDQLCASGLIEKREGADRRAKTLWLTPEGERVTSVIEQELVALRSRILGHLPQDDIEATLRVFRAIEEASARQQAEAAT</sequence>
<dbReference type="InterPro" id="IPR039422">
    <property type="entry name" value="MarR/SlyA-like"/>
</dbReference>